<dbReference type="Gene3D" id="3.40.50.200">
    <property type="entry name" value="Peptidase S8/S53 domain"/>
    <property type="match status" value="1"/>
</dbReference>
<dbReference type="PRINTS" id="PR00723">
    <property type="entry name" value="SUBTILISIN"/>
</dbReference>
<gene>
    <name evidence="8" type="ORF">JOE57_002604</name>
</gene>
<protein>
    <submittedName>
        <fullName evidence="8">Subtilisin family serine protease</fullName>
    </submittedName>
</protein>
<dbReference type="SUPFAM" id="SSF52743">
    <property type="entry name" value="Subtilisin-like"/>
    <property type="match status" value="1"/>
</dbReference>
<dbReference type="InterPro" id="IPR036852">
    <property type="entry name" value="Peptidase_S8/S53_dom_sf"/>
</dbReference>
<dbReference type="GO" id="GO:0008233">
    <property type="term" value="F:peptidase activity"/>
    <property type="evidence" value="ECO:0007669"/>
    <property type="project" value="UniProtKB-KW"/>
</dbReference>
<evidence type="ECO:0000259" key="7">
    <source>
        <dbReference type="Pfam" id="PF00082"/>
    </source>
</evidence>
<dbReference type="InterPro" id="IPR000209">
    <property type="entry name" value="Peptidase_S8/S53_dom"/>
</dbReference>
<evidence type="ECO:0000256" key="3">
    <source>
        <dbReference type="ARBA" id="ARBA00022801"/>
    </source>
</evidence>
<feature type="domain" description="Peptidase S8/S53" evidence="7">
    <location>
        <begin position="229"/>
        <end position="511"/>
    </location>
</feature>
<feature type="compositionally biased region" description="Low complexity" evidence="6">
    <location>
        <begin position="11"/>
        <end position="30"/>
    </location>
</feature>
<evidence type="ECO:0000256" key="2">
    <source>
        <dbReference type="ARBA" id="ARBA00022670"/>
    </source>
</evidence>
<keyword evidence="9" id="KW-1185">Reference proteome</keyword>
<feature type="active site" description="Charge relay system" evidence="5">
    <location>
        <position position="495"/>
    </location>
</feature>
<dbReference type="RefSeq" id="WP_204918603.1">
    <property type="nucleotide sequence ID" value="NZ_BAAAQP010000003.1"/>
</dbReference>
<comment type="similarity">
    <text evidence="1 5">Belongs to the peptidase S8 family.</text>
</comment>
<dbReference type="Proteomes" id="UP000704762">
    <property type="component" value="Unassembled WGS sequence"/>
</dbReference>
<feature type="active site" description="Charge relay system" evidence="5">
    <location>
        <position position="289"/>
    </location>
</feature>
<dbReference type="PANTHER" id="PTHR43806:SF11">
    <property type="entry name" value="CEREVISIN-RELATED"/>
    <property type="match status" value="1"/>
</dbReference>
<dbReference type="GO" id="GO:0006508">
    <property type="term" value="P:proteolysis"/>
    <property type="evidence" value="ECO:0007669"/>
    <property type="project" value="UniProtKB-KW"/>
</dbReference>
<feature type="region of interest" description="Disordered" evidence="6">
    <location>
        <begin position="1"/>
        <end position="30"/>
    </location>
</feature>
<evidence type="ECO:0000256" key="1">
    <source>
        <dbReference type="ARBA" id="ARBA00011073"/>
    </source>
</evidence>
<dbReference type="CDD" id="cd00306">
    <property type="entry name" value="Peptidases_S8_S53"/>
    <property type="match status" value="1"/>
</dbReference>
<dbReference type="InterPro" id="IPR050131">
    <property type="entry name" value="Peptidase_S8_subtilisin-like"/>
</dbReference>
<name>A0ABS2RLY9_9ACTN</name>
<dbReference type="Pfam" id="PF00082">
    <property type="entry name" value="Peptidase_S8"/>
    <property type="match status" value="1"/>
</dbReference>
<comment type="caution">
    <text evidence="8">The sequence shown here is derived from an EMBL/GenBank/DDBJ whole genome shotgun (WGS) entry which is preliminary data.</text>
</comment>
<proteinExistence type="inferred from homology"/>
<dbReference type="PANTHER" id="PTHR43806">
    <property type="entry name" value="PEPTIDASE S8"/>
    <property type="match status" value="1"/>
</dbReference>
<evidence type="ECO:0000313" key="8">
    <source>
        <dbReference type="EMBL" id="MBM7799683.1"/>
    </source>
</evidence>
<dbReference type="InterPro" id="IPR015500">
    <property type="entry name" value="Peptidase_S8_subtilisin-rel"/>
</dbReference>
<keyword evidence="3 5" id="KW-0378">Hydrolase</keyword>
<evidence type="ECO:0000256" key="6">
    <source>
        <dbReference type="SAM" id="MobiDB-lite"/>
    </source>
</evidence>
<keyword evidence="2 5" id="KW-0645">Protease</keyword>
<accession>A0ABS2RLY9</accession>
<evidence type="ECO:0000256" key="5">
    <source>
        <dbReference type="PROSITE-ProRule" id="PRU01240"/>
    </source>
</evidence>
<evidence type="ECO:0000256" key="4">
    <source>
        <dbReference type="ARBA" id="ARBA00022825"/>
    </source>
</evidence>
<reference evidence="8 9" key="1">
    <citation type="submission" date="2021-01" db="EMBL/GenBank/DDBJ databases">
        <title>Sequencing the genomes of 1000 actinobacteria strains.</title>
        <authorList>
            <person name="Klenk H.-P."/>
        </authorList>
    </citation>
    <scope>NUCLEOTIDE SEQUENCE [LARGE SCALE GENOMIC DNA]</scope>
    <source>
        <strain evidence="8 9">DSM 18662</strain>
    </source>
</reference>
<organism evidence="8 9">
    <name type="scientific">Microlunatus panaciterrae</name>
    <dbReference type="NCBI Taxonomy" id="400768"/>
    <lineage>
        <taxon>Bacteria</taxon>
        <taxon>Bacillati</taxon>
        <taxon>Actinomycetota</taxon>
        <taxon>Actinomycetes</taxon>
        <taxon>Propionibacteriales</taxon>
        <taxon>Propionibacteriaceae</taxon>
        <taxon>Microlunatus</taxon>
    </lineage>
</organism>
<dbReference type="EMBL" id="JAFBCF010000001">
    <property type="protein sequence ID" value="MBM7799683.1"/>
    <property type="molecule type" value="Genomic_DNA"/>
</dbReference>
<sequence>MTPEQRRQTRKTAAPRPRQAATQPQRLPPRTELLARHNGRALDPTQAVRLRGQRLDPTIYAGDRLLIRPTSNEQEVVDKLRRAADAHDLDITIDPIDRRLRRMARDAGITPEEAQPLLARVHLMPRWTGAPQAPPDAWPVLQTFRAMFGARDRTRNSVQLDHLMTSADGPNVTGNPYWKIPGTEANPYWKIPGTGSYGEPGWGARTPVTWIGPAPLRCPDAWLDGRRRPVVAILDTGVGEHDWLPDGIVDRRPTCGALRIGLTDPATNPELTGVVTNELTGNLDADAGHGTFIAGLVRQKCPDANLLAIRVIQGDGVVTEGDLLEALNMLWLRQKLAIIQGDPAKLIDVVSLSLGYYHEQPSDAAFDPLLLTPLRALGELGVAVVTSAGNDATVRPMFPAAFAPHPSGLIKRNERNVLPIVSVGALNPDGSIALFSNDGPWVRVWRPGASLISTLPTTFDAAGQPVSETVYRGEVRATVDPDDFSSGFGSWSGTSFAAPILAGDIAEWLNTSHQLRESIAPATAADQALDAGWQALTALVPRLRRPS</sequence>
<feature type="active site" description="Charge relay system" evidence="5">
    <location>
        <position position="235"/>
    </location>
</feature>
<evidence type="ECO:0000313" key="9">
    <source>
        <dbReference type="Proteomes" id="UP000704762"/>
    </source>
</evidence>
<dbReference type="PROSITE" id="PS51892">
    <property type="entry name" value="SUBTILASE"/>
    <property type="match status" value="1"/>
</dbReference>
<keyword evidence="4 5" id="KW-0720">Serine protease</keyword>